<gene>
    <name evidence="2" type="ORF">SO3561_09910</name>
</gene>
<proteinExistence type="predicted"/>
<dbReference type="EMBL" id="BDQI01000050">
    <property type="protein sequence ID" value="GAX58337.1"/>
    <property type="molecule type" value="Genomic_DNA"/>
</dbReference>
<sequence>MRTNVGRGRVYRRCGCRDTHRHQIGACRPHLLADSTHGTWTFAVDVPTPDHPQVDGTPGRFRQSGCGRRKLATVS</sequence>
<comment type="caution">
    <text evidence="2">The sequence shown here is derived from an EMBL/GenBank/DDBJ whole genome shotgun (WGS) entry which is preliminary data.</text>
</comment>
<keyword evidence="3" id="KW-1185">Reference proteome</keyword>
<dbReference type="AlphaFoldDB" id="A0A250VVT9"/>
<evidence type="ECO:0000313" key="2">
    <source>
        <dbReference type="EMBL" id="GAX58337.1"/>
    </source>
</evidence>
<feature type="region of interest" description="Disordered" evidence="1">
    <location>
        <begin position="49"/>
        <end position="75"/>
    </location>
</feature>
<organism evidence="2 3">
    <name type="scientific">Streptomyces olivochromogenes</name>
    <dbReference type="NCBI Taxonomy" id="1963"/>
    <lineage>
        <taxon>Bacteria</taxon>
        <taxon>Bacillati</taxon>
        <taxon>Actinomycetota</taxon>
        <taxon>Actinomycetes</taxon>
        <taxon>Kitasatosporales</taxon>
        <taxon>Streptomycetaceae</taxon>
        <taxon>Streptomyces</taxon>
    </lineage>
</organism>
<evidence type="ECO:0000313" key="3">
    <source>
        <dbReference type="Proteomes" id="UP000217446"/>
    </source>
</evidence>
<evidence type="ECO:0000256" key="1">
    <source>
        <dbReference type="SAM" id="MobiDB-lite"/>
    </source>
</evidence>
<accession>A0A250VVT9</accession>
<reference evidence="3" key="1">
    <citation type="submission" date="2017-05" db="EMBL/GenBank/DDBJ databases">
        <title>Streptomyces olivochromogenes NBRC 3561 whole genome shotgun sequence.</title>
        <authorList>
            <person name="Dohra H."/>
            <person name="Kodani S."/>
        </authorList>
    </citation>
    <scope>NUCLEOTIDE SEQUENCE [LARGE SCALE GENOMIC DNA]</scope>
    <source>
        <strain evidence="3">NBRC 3561</strain>
    </source>
</reference>
<name>A0A250VVT9_STROL</name>
<dbReference type="Proteomes" id="UP000217446">
    <property type="component" value="Unassembled WGS sequence"/>
</dbReference>
<protein>
    <submittedName>
        <fullName evidence="2">Uncharacterized protein</fullName>
    </submittedName>
</protein>